<keyword evidence="3" id="KW-1185">Reference proteome</keyword>
<dbReference type="RefSeq" id="WP_313917874.1">
    <property type="nucleotide sequence ID" value="NZ_CP135076.1"/>
</dbReference>
<dbReference type="PROSITE" id="PS51257">
    <property type="entry name" value="PROKAR_LIPOPROTEIN"/>
    <property type="match status" value="1"/>
</dbReference>
<accession>A0ABZ0BCU9</accession>
<proteinExistence type="predicted"/>
<evidence type="ECO:0000313" key="3">
    <source>
        <dbReference type="Proteomes" id="UP001302249"/>
    </source>
</evidence>
<name>A0ABZ0BCU9_9SPHN</name>
<dbReference type="EMBL" id="CP135076">
    <property type="protein sequence ID" value="WNO54886.1"/>
    <property type="molecule type" value="Genomic_DNA"/>
</dbReference>
<dbReference type="Proteomes" id="UP001302249">
    <property type="component" value="Chromosome"/>
</dbReference>
<evidence type="ECO:0008006" key="4">
    <source>
        <dbReference type="Google" id="ProtNLM"/>
    </source>
</evidence>
<organism evidence="2 3">
    <name type="scientific">Stakelama saccharophila</name>
    <dbReference type="NCBI Taxonomy" id="3075605"/>
    <lineage>
        <taxon>Bacteria</taxon>
        <taxon>Pseudomonadati</taxon>
        <taxon>Pseudomonadota</taxon>
        <taxon>Alphaproteobacteria</taxon>
        <taxon>Sphingomonadales</taxon>
        <taxon>Sphingomonadaceae</taxon>
        <taxon>Stakelama</taxon>
    </lineage>
</organism>
<sequence length="213" mass="22471">MLNPSARWLIAGAVTVLLGGCGGYFGGNDEAPVNSHAVAKAGDGGDGATDDGQEDDGPPIVYPTPAPAGTVTLPEPPREGRWTLQDTPDGPGAVFGRLGGEGMMAVTCERSRHMLRVRRTAVESNPDPVVALNLSLPQGRTLVRAFQEQDNAYRYTGRMPLRQPWLDVLLASSGTLESDLDGKAPLSVPVSDDLKRVVLACRGTRGTERGQPS</sequence>
<evidence type="ECO:0000256" key="1">
    <source>
        <dbReference type="SAM" id="MobiDB-lite"/>
    </source>
</evidence>
<protein>
    <recommendedName>
        <fullName evidence="4">Lipoprotein</fullName>
    </recommendedName>
</protein>
<feature type="compositionally biased region" description="Acidic residues" evidence="1">
    <location>
        <begin position="48"/>
        <end position="57"/>
    </location>
</feature>
<feature type="region of interest" description="Disordered" evidence="1">
    <location>
        <begin position="36"/>
        <end position="58"/>
    </location>
</feature>
<reference evidence="2 3" key="1">
    <citation type="submission" date="2023-09" db="EMBL/GenBank/DDBJ databases">
        <authorList>
            <person name="Rey-Velasco X."/>
        </authorList>
    </citation>
    <scope>NUCLEOTIDE SEQUENCE [LARGE SCALE GENOMIC DNA]</scope>
    <source>
        <strain evidence="2 3">W311</strain>
    </source>
</reference>
<gene>
    <name evidence="2" type="ORF">RPR59_06475</name>
</gene>
<evidence type="ECO:0000313" key="2">
    <source>
        <dbReference type="EMBL" id="WNO54886.1"/>
    </source>
</evidence>